<evidence type="ECO:0000256" key="8">
    <source>
        <dbReference type="RuleBase" id="RU367043"/>
    </source>
</evidence>
<dbReference type="InterPro" id="IPR035427">
    <property type="entry name" value="Tim10-like_dom_sf"/>
</dbReference>
<dbReference type="OrthoDB" id="1551503at2759"/>
<dbReference type="PANTHER" id="PTHR13172">
    <property type="entry name" value="MITOCHONDRIAL IMPORT INNER MEMBRANE TRANSLOCASE SUBUNIT TIM9B"/>
    <property type="match status" value="1"/>
</dbReference>
<evidence type="ECO:0000313" key="10">
    <source>
        <dbReference type="Proteomes" id="UP000515163"/>
    </source>
</evidence>
<dbReference type="FunCoup" id="A0A6P8IXK9">
    <property type="interactions" value="1949"/>
</dbReference>
<dbReference type="GO" id="GO:0015031">
    <property type="term" value="P:protein transport"/>
    <property type="evidence" value="ECO:0007669"/>
    <property type="project" value="UniProtKB-KW"/>
</dbReference>
<keyword evidence="5 8" id="KW-0811">Translocation</keyword>
<organism evidence="10 11">
    <name type="scientific">Actinia tenebrosa</name>
    <name type="common">Australian red waratah sea anemone</name>
    <dbReference type="NCBI Taxonomy" id="6105"/>
    <lineage>
        <taxon>Eukaryota</taxon>
        <taxon>Metazoa</taxon>
        <taxon>Cnidaria</taxon>
        <taxon>Anthozoa</taxon>
        <taxon>Hexacorallia</taxon>
        <taxon>Actiniaria</taxon>
        <taxon>Actiniidae</taxon>
        <taxon>Actinia</taxon>
    </lineage>
</organism>
<dbReference type="KEGG" id="aten:116306254"/>
<dbReference type="AlphaFoldDB" id="A0A6P8IXK9"/>
<evidence type="ECO:0000313" key="11">
    <source>
        <dbReference type="RefSeq" id="XP_031572136.1"/>
    </source>
</evidence>
<name>A0A6P8IXK9_ACTTE</name>
<evidence type="ECO:0000256" key="6">
    <source>
        <dbReference type="ARBA" id="ARBA00023128"/>
    </source>
</evidence>
<evidence type="ECO:0000256" key="5">
    <source>
        <dbReference type="ARBA" id="ARBA00023010"/>
    </source>
</evidence>
<keyword evidence="3" id="KW-0862">Zinc</keyword>
<keyword evidence="4 8" id="KW-0653">Protein transport</keyword>
<dbReference type="SUPFAM" id="SSF144122">
    <property type="entry name" value="Tim10-like"/>
    <property type="match status" value="1"/>
</dbReference>
<evidence type="ECO:0000259" key="9">
    <source>
        <dbReference type="Pfam" id="PF02953"/>
    </source>
</evidence>
<keyword evidence="8" id="KW-0999">Mitochondrion inner membrane</keyword>
<evidence type="ECO:0000256" key="2">
    <source>
        <dbReference type="ARBA" id="ARBA00022723"/>
    </source>
</evidence>
<accession>A0A6P8IXK9</accession>
<gene>
    <name evidence="11" type="primary">LOC116306254</name>
</gene>
<dbReference type="GO" id="GO:0046872">
    <property type="term" value="F:metal ion binding"/>
    <property type="evidence" value="ECO:0007669"/>
    <property type="project" value="UniProtKB-KW"/>
</dbReference>
<feature type="domain" description="Tim10-like" evidence="9">
    <location>
        <begin position="10"/>
        <end position="72"/>
    </location>
</feature>
<evidence type="ECO:0000256" key="3">
    <source>
        <dbReference type="ARBA" id="ARBA00022833"/>
    </source>
</evidence>
<protein>
    <recommendedName>
        <fullName evidence="8">Mitochondrial import inner membrane translocase subunit</fullName>
    </recommendedName>
</protein>
<keyword evidence="8" id="KW-0472">Membrane</keyword>
<dbReference type="Pfam" id="PF02953">
    <property type="entry name" value="zf-Tim10_DDP"/>
    <property type="match status" value="1"/>
</dbReference>
<comment type="similarity">
    <text evidence="8">Belongs to the small Tim family.</text>
</comment>
<dbReference type="RefSeq" id="XP_031572136.1">
    <property type="nucleotide sequence ID" value="XM_031716276.1"/>
</dbReference>
<keyword evidence="7 8" id="KW-1015">Disulfide bond</keyword>
<keyword evidence="8" id="KW-0143">Chaperone</keyword>
<keyword evidence="10" id="KW-1185">Reference proteome</keyword>
<dbReference type="Gene3D" id="1.10.287.810">
    <property type="entry name" value="Mitochondrial import inner membrane translocase subunit tim13 like domains"/>
    <property type="match status" value="1"/>
</dbReference>
<sequence>MDNLTPEQIQQQEVRQVQNFLSYYNRLTELCFADCIHDFTNRRIGANENNCAMHCTEKFLKVIQRVGVRLQEVQIMQNEGLMANQPQ</sequence>
<dbReference type="InterPro" id="IPR050673">
    <property type="entry name" value="Mito_inner_translocase_sub"/>
</dbReference>
<comment type="subunit">
    <text evidence="8">Heterohexamer.</text>
</comment>
<comment type="subcellular location">
    <subcellularLocation>
        <location evidence="8">Mitochondrion inner membrane</location>
        <topology evidence="8">Peripheral membrane protein</topology>
        <orientation evidence="8">Intermembrane side</orientation>
    </subcellularLocation>
</comment>
<dbReference type="InParanoid" id="A0A6P8IXK9"/>
<comment type="domain">
    <text evidence="8">The twin CX3C motif contains 4 conserved Cys residues that form 2 disulfide bonds in the mitochondrial intermembrane space.</text>
</comment>
<comment type="function">
    <text evidence="8">Mitochondrial intermembrane chaperone that participates in the import and insertion of some multi-pass transmembrane proteins into the mitochondrial inner membrane. Also required for the transfer of beta-barrel precursors from the TOM complex to the sorting and assembly machinery (SAM complex) of the outer membrane. Acts as a chaperone-like protein that protects the hydrophobic precursors from aggregation and guide them through the mitochondrial intermembrane space.</text>
</comment>
<reference evidence="11" key="1">
    <citation type="submission" date="2025-08" db="UniProtKB">
        <authorList>
            <consortium name="RefSeq"/>
        </authorList>
    </citation>
    <scope>IDENTIFICATION</scope>
    <source>
        <tissue evidence="11">Tentacle</tissue>
    </source>
</reference>
<dbReference type="GO" id="GO:0005743">
    <property type="term" value="C:mitochondrial inner membrane"/>
    <property type="evidence" value="ECO:0007669"/>
    <property type="project" value="UniProtKB-SubCell"/>
</dbReference>
<evidence type="ECO:0000256" key="4">
    <source>
        <dbReference type="ARBA" id="ARBA00022927"/>
    </source>
</evidence>
<dbReference type="InterPro" id="IPR004217">
    <property type="entry name" value="Tim10-like"/>
</dbReference>
<keyword evidence="2" id="KW-0479">Metal-binding</keyword>
<proteinExistence type="inferred from homology"/>
<keyword evidence="1 8" id="KW-0813">Transport</keyword>
<dbReference type="Proteomes" id="UP000515163">
    <property type="component" value="Unplaced"/>
</dbReference>
<keyword evidence="6 8" id="KW-0496">Mitochondrion</keyword>
<dbReference type="GeneID" id="116306254"/>
<evidence type="ECO:0000256" key="7">
    <source>
        <dbReference type="ARBA" id="ARBA00023157"/>
    </source>
</evidence>
<evidence type="ECO:0000256" key="1">
    <source>
        <dbReference type="ARBA" id="ARBA00022448"/>
    </source>
</evidence>